<sequence>MDSSGAYVGQAFTLNVRGVNAPPGIISSPPTLAAADKAYKYQIVARDAENDPLTFSLVSPPNGMTINPKTGLIQWTPSLSQVGVQNVGVLVSDSSGATASQQYALTISQTAINLPPAITSTPVFTASPGRPYTYQVQATDADGTISQYQLLQSPPGMTINSARPRNSEAVTWRKVASKTLAR</sequence>
<dbReference type="RefSeq" id="WP_015179827.1">
    <property type="nucleotide sequence ID" value="NC_019731.1"/>
</dbReference>
<keyword evidence="1" id="KW-0614">Plasmid</keyword>
<keyword evidence="2" id="KW-1185">Reference proteome</keyword>
<accession>K9VS09</accession>
<gene>
    <name evidence="1" type="ORF">Osc7112_6770</name>
</gene>
<dbReference type="InterPro" id="IPR013783">
    <property type="entry name" value="Ig-like_fold"/>
</dbReference>
<dbReference type="Pfam" id="PF05345">
    <property type="entry name" value="He_PIG"/>
    <property type="match status" value="1"/>
</dbReference>
<dbReference type="KEGG" id="oni:Osc7112_6770"/>
<dbReference type="SUPFAM" id="SSF49313">
    <property type="entry name" value="Cadherin-like"/>
    <property type="match status" value="1"/>
</dbReference>
<dbReference type="GO" id="GO:0005509">
    <property type="term" value="F:calcium ion binding"/>
    <property type="evidence" value="ECO:0007669"/>
    <property type="project" value="InterPro"/>
</dbReference>
<proteinExistence type="predicted"/>
<name>K9VS09_9CYAN</name>
<protein>
    <submittedName>
        <fullName evidence="1">Ig family protein</fullName>
    </submittedName>
</protein>
<dbReference type="Gene3D" id="2.60.40.10">
    <property type="entry name" value="Immunoglobulins"/>
    <property type="match status" value="2"/>
</dbReference>
<evidence type="ECO:0000313" key="1">
    <source>
        <dbReference type="EMBL" id="AFZ10863.1"/>
    </source>
</evidence>
<dbReference type="OrthoDB" id="583421at2"/>
<dbReference type="AlphaFoldDB" id="K9VS09"/>
<dbReference type="EMBL" id="CP003617">
    <property type="protein sequence ID" value="AFZ10863.1"/>
    <property type="molecule type" value="Genomic_DNA"/>
</dbReference>
<reference evidence="1 2" key="1">
    <citation type="submission" date="2012-05" db="EMBL/GenBank/DDBJ databases">
        <title>Finished plasmid 3 of genome of Oscillatoria sp. PCC 7112.</title>
        <authorList>
            <consortium name="US DOE Joint Genome Institute"/>
            <person name="Gugger M."/>
            <person name="Coursin T."/>
            <person name="Rippka R."/>
            <person name="Tandeau De Marsac N."/>
            <person name="Huntemann M."/>
            <person name="Wei C.-L."/>
            <person name="Han J."/>
            <person name="Detter J.C."/>
            <person name="Han C."/>
            <person name="Tapia R."/>
            <person name="Davenport K."/>
            <person name="Daligault H."/>
            <person name="Erkkila T."/>
            <person name="Gu W."/>
            <person name="Munk A.C.C."/>
            <person name="Teshima H."/>
            <person name="Xu Y."/>
            <person name="Chain P."/>
            <person name="Chen A."/>
            <person name="Krypides N."/>
            <person name="Mavromatis K."/>
            <person name="Markowitz V."/>
            <person name="Szeto E."/>
            <person name="Ivanova N."/>
            <person name="Mikhailova N."/>
            <person name="Ovchinnikova G."/>
            <person name="Pagani I."/>
            <person name="Pati A."/>
            <person name="Goodwin L."/>
            <person name="Peters L."/>
            <person name="Pitluck S."/>
            <person name="Woyke T."/>
            <person name="Kerfeld C."/>
        </authorList>
    </citation>
    <scope>NUCLEOTIDE SEQUENCE [LARGE SCALE GENOMIC DNA]</scope>
    <source>
        <strain evidence="1 2">PCC 7112</strain>
        <plasmid evidence="1 2">pOSC7112.03</plasmid>
    </source>
</reference>
<dbReference type="GO" id="GO:0016020">
    <property type="term" value="C:membrane"/>
    <property type="evidence" value="ECO:0007669"/>
    <property type="project" value="InterPro"/>
</dbReference>
<dbReference type="Proteomes" id="UP000010478">
    <property type="component" value="Plasmid pOSC7112.03"/>
</dbReference>
<dbReference type="HOGENOM" id="CLU_1480632_0_0_3"/>
<dbReference type="InterPro" id="IPR015919">
    <property type="entry name" value="Cadherin-like_sf"/>
</dbReference>
<geneLocation type="plasmid" evidence="1 2">
    <name>pOSC7112.03</name>
</geneLocation>
<evidence type="ECO:0000313" key="2">
    <source>
        <dbReference type="Proteomes" id="UP000010478"/>
    </source>
</evidence>
<organism evidence="1 2">
    <name type="scientific">Phormidium nigroviride PCC 7112</name>
    <dbReference type="NCBI Taxonomy" id="179408"/>
    <lineage>
        <taxon>Bacteria</taxon>
        <taxon>Bacillati</taxon>
        <taxon>Cyanobacteriota</taxon>
        <taxon>Cyanophyceae</taxon>
        <taxon>Oscillatoriophycideae</taxon>
        <taxon>Oscillatoriales</taxon>
        <taxon>Oscillatoriaceae</taxon>
        <taxon>Phormidium</taxon>
    </lineage>
</organism>